<reference evidence="1 2" key="1">
    <citation type="submission" date="2018-11" db="EMBL/GenBank/DDBJ databases">
        <authorList>
            <consortium name="Pathogen Informatics"/>
        </authorList>
    </citation>
    <scope>NUCLEOTIDE SEQUENCE [LARGE SCALE GENOMIC DNA]</scope>
    <source>
        <strain>Denwood</strain>
        <strain evidence="2">Zambia</strain>
    </source>
</reference>
<keyword evidence="2" id="KW-1185">Reference proteome</keyword>
<sequence>MQLDDLYISDDSALLSHTHQQIQMETVNEAAVSDVMGFNIHKKTNILKFNTDITNQVTLDEEDLDELECLMYLSNIIDKQGGSDADVNARNGNANATFLQLENI</sequence>
<dbReference type="Proteomes" id="UP000269396">
    <property type="component" value="Unassembled WGS sequence"/>
</dbReference>
<gene>
    <name evidence="1" type="ORF">SMTD_LOCUS1429</name>
</gene>
<protein>
    <submittedName>
        <fullName evidence="1">Uncharacterized protein</fullName>
    </submittedName>
</protein>
<name>A0A183NH42_9TREM</name>
<dbReference type="EMBL" id="UZAL01001584">
    <property type="protein sequence ID" value="VDO78093.1"/>
    <property type="molecule type" value="Genomic_DNA"/>
</dbReference>
<accession>A0A183NH42</accession>
<proteinExistence type="predicted"/>
<organism evidence="1 2">
    <name type="scientific">Schistosoma mattheei</name>
    <dbReference type="NCBI Taxonomy" id="31246"/>
    <lineage>
        <taxon>Eukaryota</taxon>
        <taxon>Metazoa</taxon>
        <taxon>Spiralia</taxon>
        <taxon>Lophotrochozoa</taxon>
        <taxon>Platyhelminthes</taxon>
        <taxon>Trematoda</taxon>
        <taxon>Digenea</taxon>
        <taxon>Strigeidida</taxon>
        <taxon>Schistosomatoidea</taxon>
        <taxon>Schistosomatidae</taxon>
        <taxon>Schistosoma</taxon>
    </lineage>
</organism>
<evidence type="ECO:0000313" key="2">
    <source>
        <dbReference type="Proteomes" id="UP000269396"/>
    </source>
</evidence>
<dbReference type="AlphaFoldDB" id="A0A183NH42"/>
<evidence type="ECO:0000313" key="1">
    <source>
        <dbReference type="EMBL" id="VDO78093.1"/>
    </source>
</evidence>